<evidence type="ECO:0000256" key="2">
    <source>
        <dbReference type="ARBA" id="ARBA00022603"/>
    </source>
</evidence>
<organism evidence="6 7">
    <name type="scientific">Candidatus Naiadarchaeum limnaeum</name>
    <dbReference type="NCBI Taxonomy" id="2756139"/>
    <lineage>
        <taxon>Archaea</taxon>
        <taxon>Candidatus Undinarchaeota</taxon>
        <taxon>Candidatus Undinarchaeia</taxon>
        <taxon>Candidatus Naiadarchaeales</taxon>
        <taxon>Candidatus Naiadarchaeaceae</taxon>
        <taxon>Candidatus Naiadarchaeum</taxon>
    </lineage>
</organism>
<evidence type="ECO:0000259" key="5">
    <source>
        <dbReference type="Pfam" id="PF00588"/>
    </source>
</evidence>
<dbReference type="Gene3D" id="1.10.8.590">
    <property type="match status" value="1"/>
</dbReference>
<dbReference type="Gene3D" id="3.40.1280.10">
    <property type="match status" value="1"/>
</dbReference>
<dbReference type="InterPro" id="IPR029028">
    <property type="entry name" value="Alpha/beta_knot_MTases"/>
</dbReference>
<dbReference type="GO" id="GO:0005829">
    <property type="term" value="C:cytosol"/>
    <property type="evidence" value="ECO:0007669"/>
    <property type="project" value="TreeGrafter"/>
</dbReference>
<dbReference type="NCBIfam" id="TIGR00050">
    <property type="entry name" value="rRNA_methyl_1"/>
    <property type="match status" value="1"/>
</dbReference>
<dbReference type="AlphaFoldDB" id="A0A832V169"/>
<proteinExistence type="inferred from homology"/>
<accession>A0A832V169</accession>
<dbReference type="GO" id="GO:0008173">
    <property type="term" value="F:RNA methyltransferase activity"/>
    <property type="evidence" value="ECO:0007669"/>
    <property type="project" value="InterPro"/>
</dbReference>
<keyword evidence="7" id="KW-1185">Reference proteome</keyword>
<protein>
    <submittedName>
        <fullName evidence="6">RNA methyltransferase</fullName>
    </submittedName>
</protein>
<dbReference type="InterPro" id="IPR029026">
    <property type="entry name" value="tRNA_m1G_MTases_N"/>
</dbReference>
<keyword evidence="4" id="KW-0949">S-adenosyl-L-methionine</keyword>
<sequence length="233" mass="26109">MAEISIVLVRPLYAGNVGSVARVMANFGLKNLILVKPCKLGKKANDMAVHAKSILKKAKVYKNFEAAIKNFDLVIGTTAESTNKDDYFLRITISPEELRKKLQKVYGKVAVVFGPEDIGLKNEELERCDIAVSIQSAKDYRSMNLSHAVAIILYELSKGEGEKIQFRLASKREKDLITNTFGAIANLIKYPKPVERRKIFNLMLSRIIGRAQITGREANTLIGVLKKMKKRLK</sequence>
<evidence type="ECO:0000256" key="4">
    <source>
        <dbReference type="ARBA" id="ARBA00022691"/>
    </source>
</evidence>
<evidence type="ECO:0000256" key="3">
    <source>
        <dbReference type="ARBA" id="ARBA00022679"/>
    </source>
</evidence>
<dbReference type="PIRSF" id="PIRSF004808">
    <property type="entry name" value="LasT"/>
    <property type="match status" value="1"/>
</dbReference>
<evidence type="ECO:0000313" key="7">
    <source>
        <dbReference type="Proteomes" id="UP000646946"/>
    </source>
</evidence>
<keyword evidence="3" id="KW-0808">Transferase</keyword>
<dbReference type="InterPro" id="IPR001537">
    <property type="entry name" value="SpoU_MeTrfase"/>
</dbReference>
<name>A0A832V169_9ARCH</name>
<dbReference type="EMBL" id="DVAB01000021">
    <property type="protein sequence ID" value="HIK00313.1"/>
    <property type="molecule type" value="Genomic_DNA"/>
</dbReference>
<dbReference type="PANTHER" id="PTHR42786:SF2">
    <property type="entry name" value="TRNA (CYTIDINE_URIDINE-2'-O-)-METHYLTRANSFERASE TRMJ"/>
    <property type="match status" value="1"/>
</dbReference>
<dbReference type="GO" id="GO:0002128">
    <property type="term" value="P:tRNA nucleoside ribose methylation"/>
    <property type="evidence" value="ECO:0007669"/>
    <property type="project" value="TreeGrafter"/>
</dbReference>
<comment type="caution">
    <text evidence="6">The sequence shown here is derived from an EMBL/GenBank/DDBJ whole genome shotgun (WGS) entry which is preliminary data.</text>
</comment>
<evidence type="ECO:0000313" key="6">
    <source>
        <dbReference type="EMBL" id="HIK00313.1"/>
    </source>
</evidence>
<dbReference type="Proteomes" id="UP000646946">
    <property type="component" value="Unassembled WGS sequence"/>
</dbReference>
<dbReference type="SUPFAM" id="SSF75217">
    <property type="entry name" value="alpha/beta knot"/>
    <property type="match status" value="1"/>
</dbReference>
<gene>
    <name evidence="6" type="ORF">H1016_02105</name>
</gene>
<feature type="domain" description="tRNA/rRNA methyltransferase SpoU type" evidence="5">
    <location>
        <begin position="4"/>
        <end position="154"/>
    </location>
</feature>
<comment type="similarity">
    <text evidence="1">Belongs to the class IV-like SAM-binding methyltransferase superfamily. RNA methyltransferase TrmH family.</text>
</comment>
<dbReference type="Pfam" id="PF00588">
    <property type="entry name" value="SpoU_methylase"/>
    <property type="match status" value="1"/>
</dbReference>
<dbReference type="InterPro" id="IPR004384">
    <property type="entry name" value="RNA_MeTrfase_TrmJ/LasT"/>
</dbReference>
<dbReference type="GO" id="GO:0003723">
    <property type="term" value="F:RNA binding"/>
    <property type="evidence" value="ECO:0007669"/>
    <property type="project" value="InterPro"/>
</dbReference>
<reference evidence="6 7" key="1">
    <citation type="journal article" name="Nat. Commun.">
        <title>Undinarchaeota illuminate DPANN phylogeny and the impact of gene transfer on archaeal evolution.</title>
        <authorList>
            <person name="Dombrowski N."/>
            <person name="Williams T.A."/>
            <person name="Sun J."/>
            <person name="Woodcroft B.J."/>
            <person name="Lee J.H."/>
            <person name="Minh B.Q."/>
            <person name="Rinke C."/>
            <person name="Spang A."/>
        </authorList>
    </citation>
    <scope>NUCLEOTIDE SEQUENCE [LARGE SCALE GENOMIC DNA]</scope>
    <source>
        <strain evidence="6">MAG_bin1129</strain>
    </source>
</reference>
<dbReference type="CDD" id="cd18093">
    <property type="entry name" value="SpoU-like_TrmJ"/>
    <property type="match status" value="1"/>
</dbReference>
<evidence type="ECO:0000256" key="1">
    <source>
        <dbReference type="ARBA" id="ARBA00007228"/>
    </source>
</evidence>
<dbReference type="PANTHER" id="PTHR42786">
    <property type="entry name" value="TRNA/RRNA METHYLTRANSFERASE"/>
    <property type="match status" value="1"/>
</dbReference>
<keyword evidence="2 6" id="KW-0489">Methyltransferase</keyword>